<reference evidence="2" key="1">
    <citation type="journal article" date="2023" name="G3 (Bethesda)">
        <title>Genome assembly and association tests identify interacting loci associated with vigor, precocity, and sex in interspecific pistachio rootstocks.</title>
        <authorList>
            <person name="Palmer W."/>
            <person name="Jacygrad E."/>
            <person name="Sagayaradj S."/>
            <person name="Cavanaugh K."/>
            <person name="Han R."/>
            <person name="Bertier L."/>
            <person name="Beede B."/>
            <person name="Kafkas S."/>
            <person name="Golino D."/>
            <person name="Preece J."/>
            <person name="Michelmore R."/>
        </authorList>
    </citation>
    <scope>NUCLEOTIDE SEQUENCE [LARGE SCALE GENOMIC DNA]</scope>
</reference>
<evidence type="ECO:0000313" key="1">
    <source>
        <dbReference type="EMBL" id="KAJ0101021.1"/>
    </source>
</evidence>
<dbReference type="Proteomes" id="UP001164250">
    <property type="component" value="Chromosome 3"/>
</dbReference>
<proteinExistence type="predicted"/>
<evidence type="ECO:0000313" key="2">
    <source>
        <dbReference type="Proteomes" id="UP001164250"/>
    </source>
</evidence>
<comment type="caution">
    <text evidence="1">The sequence shown here is derived from an EMBL/GenBank/DDBJ whole genome shotgun (WGS) entry which is preliminary data.</text>
</comment>
<sequence length="1119" mass="126457">MNYKLHRKGNQNQTEKLTFDIEMEKDPPHVLIFPIPALGHVNSMLKLAELLSVDGIKVTFLNSEYNHDRLVRHTDVCSRYTQRLPGFQFKTITDGLPMDHPRTGDRFADVLHSVKSVTPPLLKEMLLNEIKPPVKCIISDGIMSFAIDVARDLGIPIIYFRTIGACALWAYYSLGEVIDAGELPIKGTEDMDRLIKNVPGMETYLRCRDLPSFCRADDPMDKTLQLFKSETRSTPRADGLILNTFEDLEGPILSQIRSICPNIYTIGPLNAHLKARVPENTSLKSSNSFWEVDRSCISWLNEQPLQSVIYVSFGLIPFWEKMDRIKFPEELVGATKERGYMVGWVPQEEVLAHEAVAMFLTHNGWNSTLESTVAGVPMLCWPYFADQQVNSRFVGEVWKIGVDMKDVCDRKVVEKMVNELMMERKDEFKKSSSEMAASARKSVNEGGSSYCNLDRLINDIRNQNIKESLASMEEKPLSPHVIIFPLPVHGHINSMLKLAELLSLAGLNITFLNSDNNKKRLLRYTDIHARFANYSGFQFRTYSDGLPEDHPRSVDRAWEIFEATNLSGGPFLKELLTDIRPPVSCIIGDGILGFLSDVATKHKIPLIHFRTASACSFWTYFCIPQLIQAGELPLNGKEGMDRLLTTVPGMEEFLRGRDLPSFCRANDINDGFLQLVMNETVKSSEVDGLLLNTFEDLEGPVLSHIRTKCPNIYTIGPLHLHLQTRLATANGVKPSQSSNSLWEVDKSCMSWLDKQPSQSVIYVSFGILTVFTREQLMEFWYGLVNSKQRKIVKKMVNDLMVDRREEFLKSADKFATSARKSISEVCSLCELWQSCSIEKRTIPGVVLQWKRSQILPHVVIFPLPAQGHLNSMLKLAELLGLAGLKITFLSSDHNHKRLLRYTDIHARFANYSGFQFKIFSDGLPEDHPRTSDRAKEIFDALNLSGGTFLKEMLTETRPPVSCIIGDGILGFVSDVVKELKIPLIHFCIASASSFWTYFCVQELIQAGELPLKGYEDMDRLLTTVPGMEDFLRGRDLPSFCRVNDISDGFLQFVTNVTEKSSEVDGLLLNTFEDLDGPILSHIRSKCPKIYTVGPLHLHLQARLAASNAFTICNLCELRQ</sequence>
<organism evidence="1 2">
    <name type="scientific">Pistacia atlantica</name>
    <dbReference type="NCBI Taxonomy" id="434234"/>
    <lineage>
        <taxon>Eukaryota</taxon>
        <taxon>Viridiplantae</taxon>
        <taxon>Streptophyta</taxon>
        <taxon>Embryophyta</taxon>
        <taxon>Tracheophyta</taxon>
        <taxon>Spermatophyta</taxon>
        <taxon>Magnoliopsida</taxon>
        <taxon>eudicotyledons</taxon>
        <taxon>Gunneridae</taxon>
        <taxon>Pentapetalae</taxon>
        <taxon>rosids</taxon>
        <taxon>malvids</taxon>
        <taxon>Sapindales</taxon>
        <taxon>Anacardiaceae</taxon>
        <taxon>Pistacia</taxon>
    </lineage>
</organism>
<name>A0ACC1BPN8_9ROSI</name>
<gene>
    <name evidence="1" type="ORF">Patl1_06508</name>
</gene>
<protein>
    <submittedName>
        <fullName evidence="1">Uncharacterized protein</fullName>
    </submittedName>
</protein>
<accession>A0ACC1BPN8</accession>
<dbReference type="EMBL" id="CM047899">
    <property type="protein sequence ID" value="KAJ0101021.1"/>
    <property type="molecule type" value="Genomic_DNA"/>
</dbReference>
<keyword evidence="2" id="KW-1185">Reference proteome</keyword>